<evidence type="ECO:0000313" key="8">
    <source>
        <dbReference type="Proteomes" id="UP000515811"/>
    </source>
</evidence>
<dbReference type="NCBIfam" id="NF004837">
    <property type="entry name" value="PRK06187.1"/>
    <property type="match status" value="1"/>
</dbReference>
<dbReference type="GO" id="GO:0016874">
    <property type="term" value="F:ligase activity"/>
    <property type="evidence" value="ECO:0007669"/>
    <property type="project" value="UniProtKB-KW"/>
</dbReference>
<name>A0A7G9RJA2_9BURK</name>
<dbReference type="Gene3D" id="3.30.300.30">
    <property type="match status" value="1"/>
</dbReference>
<dbReference type="Pfam" id="PF00501">
    <property type="entry name" value="AMP-binding"/>
    <property type="match status" value="1"/>
</dbReference>
<keyword evidence="3" id="KW-0276">Fatty acid metabolism</keyword>
<reference evidence="7 8" key="1">
    <citation type="submission" date="2020-08" db="EMBL/GenBank/DDBJ databases">
        <title>Genome sequence of Diaphorobacter ruginosibacter DSM 27467T.</title>
        <authorList>
            <person name="Hyun D.-W."/>
            <person name="Bae J.-W."/>
        </authorList>
    </citation>
    <scope>NUCLEOTIDE SEQUENCE [LARGE SCALE GENOMIC DNA]</scope>
    <source>
        <strain evidence="7 8">DSM 27467</strain>
    </source>
</reference>
<dbReference type="SUPFAM" id="SSF56801">
    <property type="entry name" value="Acetyl-CoA synthetase-like"/>
    <property type="match status" value="1"/>
</dbReference>
<organism evidence="7 8">
    <name type="scientific">Diaphorobacter ruginosibacter</name>
    <dbReference type="NCBI Taxonomy" id="1715720"/>
    <lineage>
        <taxon>Bacteria</taxon>
        <taxon>Pseudomonadati</taxon>
        <taxon>Pseudomonadota</taxon>
        <taxon>Betaproteobacteria</taxon>
        <taxon>Burkholderiales</taxon>
        <taxon>Comamonadaceae</taxon>
        <taxon>Diaphorobacter</taxon>
    </lineage>
</organism>
<feature type="domain" description="AMP-dependent synthetase/ligase" evidence="5">
    <location>
        <begin position="33"/>
        <end position="408"/>
    </location>
</feature>
<gene>
    <name evidence="7" type="ORF">H9K76_13655</name>
</gene>
<accession>A0A7G9RJA2</accession>
<dbReference type="Pfam" id="PF13193">
    <property type="entry name" value="AMP-binding_C"/>
    <property type="match status" value="1"/>
</dbReference>
<keyword evidence="8" id="KW-1185">Reference proteome</keyword>
<dbReference type="Gene3D" id="3.40.50.12780">
    <property type="entry name" value="N-terminal domain of ligase-like"/>
    <property type="match status" value="1"/>
</dbReference>
<dbReference type="EMBL" id="CP060714">
    <property type="protein sequence ID" value="QNN55677.1"/>
    <property type="molecule type" value="Genomic_DNA"/>
</dbReference>
<feature type="domain" description="AMP-binding enzyme C-terminal" evidence="6">
    <location>
        <begin position="458"/>
        <end position="538"/>
    </location>
</feature>
<evidence type="ECO:0000313" key="7">
    <source>
        <dbReference type="EMBL" id="QNN55677.1"/>
    </source>
</evidence>
<proteinExistence type="inferred from homology"/>
<dbReference type="InterPro" id="IPR042099">
    <property type="entry name" value="ANL_N_sf"/>
</dbReference>
<protein>
    <submittedName>
        <fullName evidence="7">Fatty acid--CoA ligase</fullName>
    </submittedName>
</protein>
<dbReference type="InterPro" id="IPR045851">
    <property type="entry name" value="AMP-bd_C_sf"/>
</dbReference>
<evidence type="ECO:0000256" key="4">
    <source>
        <dbReference type="ARBA" id="ARBA00023098"/>
    </source>
</evidence>
<dbReference type="KEGG" id="drg:H9K76_13655"/>
<evidence type="ECO:0000256" key="3">
    <source>
        <dbReference type="ARBA" id="ARBA00022832"/>
    </source>
</evidence>
<dbReference type="Proteomes" id="UP000515811">
    <property type="component" value="Chromosome"/>
</dbReference>
<dbReference type="PANTHER" id="PTHR43859:SF4">
    <property type="entry name" value="BUTANOATE--COA LIGASE AAE1-RELATED"/>
    <property type="match status" value="1"/>
</dbReference>
<evidence type="ECO:0000256" key="1">
    <source>
        <dbReference type="ARBA" id="ARBA00006432"/>
    </source>
</evidence>
<evidence type="ECO:0000259" key="6">
    <source>
        <dbReference type="Pfam" id="PF13193"/>
    </source>
</evidence>
<dbReference type="RefSeq" id="WP_187595950.1">
    <property type="nucleotide sequence ID" value="NZ_CP060714.1"/>
</dbReference>
<evidence type="ECO:0000256" key="2">
    <source>
        <dbReference type="ARBA" id="ARBA00022598"/>
    </source>
</evidence>
<comment type="similarity">
    <text evidence="1">Belongs to the ATP-dependent AMP-binding enzyme family.</text>
</comment>
<dbReference type="AlphaFoldDB" id="A0A7G9RJA2"/>
<dbReference type="PANTHER" id="PTHR43859">
    <property type="entry name" value="ACYL-ACTIVATING ENZYME"/>
    <property type="match status" value="1"/>
</dbReference>
<keyword evidence="2 7" id="KW-0436">Ligase</keyword>
<dbReference type="InterPro" id="IPR000873">
    <property type="entry name" value="AMP-dep_synth/lig_dom"/>
</dbReference>
<evidence type="ECO:0000259" key="5">
    <source>
        <dbReference type="Pfam" id="PF00501"/>
    </source>
</evidence>
<keyword evidence="4" id="KW-0443">Lipid metabolism</keyword>
<dbReference type="GO" id="GO:0006631">
    <property type="term" value="P:fatty acid metabolic process"/>
    <property type="evidence" value="ECO:0007669"/>
    <property type="project" value="UniProtKB-KW"/>
</dbReference>
<dbReference type="InterPro" id="IPR025110">
    <property type="entry name" value="AMP-bd_C"/>
</dbReference>
<sequence length="552" mass="60652">MTHSEQHLLQPTPSAYTYPLLIKQLLLNSMSLHGDQEITYRGDMRYTYRDFNRRIAQLANTLTALDVRAGTTVAVMDWDSHRYLESYFGIPMMGATMFTVNVRLSPAQILYTLADADTEVLLVHTDFLPVIEQIRDQLPLLRHIVVLSDDGKLPEHKLALAGEYEALMAQAGTQYEFPELDENTKAVTFYTTGTTGDPKGVCYSHRHIVLHAMATALSVCSPGGSQRLSTADVYMPITPMFHVLGWGFPYITIMLGLRTVLPGRYLPEVLLKLRETEKVTFSHCVPTILQMLVSGAEKTGQDLSGWKVIIGGSALPPGLCEAALAKGMDVFAGYGMSETGPVVSLALTPARGAPATHADDLKLRCSTGRPSLMVDFRVVDEEMRDVPRDGVSRGEIVLRSPSLTPLYFKKPEASEELWRGGYLHTQDIAVMYPDGVVQIVDRLKDVIKTGGEWVSSIEVEGLITQVPGVQEAAVIGVPDAKWGERPMAFVVAAGDVDAKAVREHLLSHVQAKRLSAYAVPELERILFVGEIPKTSVGKVNKKQLRVDAPQAA</sequence>